<dbReference type="GO" id="GO:0031578">
    <property type="term" value="P:mitotic spindle orientation checkpoint signaling"/>
    <property type="evidence" value="ECO:0007669"/>
    <property type="project" value="TreeGrafter"/>
</dbReference>
<feature type="compositionally biased region" description="Low complexity" evidence="1">
    <location>
        <begin position="777"/>
        <end position="791"/>
    </location>
</feature>
<organism evidence="2 3">
    <name type="scientific">Tuber magnatum</name>
    <name type="common">white Piedmont truffle</name>
    <dbReference type="NCBI Taxonomy" id="42249"/>
    <lineage>
        <taxon>Eukaryota</taxon>
        <taxon>Fungi</taxon>
        <taxon>Dikarya</taxon>
        <taxon>Ascomycota</taxon>
        <taxon>Pezizomycotina</taxon>
        <taxon>Pezizomycetes</taxon>
        <taxon>Pezizales</taxon>
        <taxon>Tuberaceae</taxon>
        <taxon>Tuber</taxon>
    </lineage>
</organism>
<dbReference type="Pfam" id="PF08580">
    <property type="entry name" value="KAR9"/>
    <property type="match status" value="1"/>
</dbReference>
<feature type="compositionally biased region" description="Basic and acidic residues" evidence="1">
    <location>
        <begin position="939"/>
        <end position="948"/>
    </location>
</feature>
<feature type="compositionally biased region" description="Low complexity" evidence="1">
    <location>
        <begin position="699"/>
        <end position="711"/>
    </location>
</feature>
<dbReference type="EMBL" id="PYWC01000074">
    <property type="protein sequence ID" value="PWW73746.1"/>
    <property type="molecule type" value="Genomic_DNA"/>
</dbReference>
<dbReference type="OrthoDB" id="5559380at2759"/>
<keyword evidence="3" id="KW-1185">Reference proteome</keyword>
<dbReference type="AlphaFoldDB" id="A0A317SJT4"/>
<dbReference type="PANTHER" id="PTHR37271">
    <property type="entry name" value="KARYOGAMY PROTEIN KAR9"/>
    <property type="match status" value="1"/>
</dbReference>
<evidence type="ECO:0000256" key="1">
    <source>
        <dbReference type="SAM" id="MobiDB-lite"/>
    </source>
</evidence>
<dbReference type="GO" id="GO:0005938">
    <property type="term" value="C:cell cortex"/>
    <property type="evidence" value="ECO:0007669"/>
    <property type="project" value="TreeGrafter"/>
</dbReference>
<protein>
    <submittedName>
        <fullName evidence="2">KAR9-domain-containing protein</fullName>
    </submittedName>
</protein>
<reference evidence="2 3" key="1">
    <citation type="submission" date="2018-03" db="EMBL/GenBank/DDBJ databases">
        <title>Genomes of Pezizomycetes fungi and the evolution of truffles.</title>
        <authorList>
            <person name="Murat C."/>
            <person name="Payen T."/>
            <person name="Noel B."/>
            <person name="Kuo A."/>
            <person name="Martin F.M."/>
        </authorList>
    </citation>
    <scope>NUCLEOTIDE SEQUENCE [LARGE SCALE GENOMIC DNA]</scope>
    <source>
        <strain evidence="2">091103-1</strain>
    </source>
</reference>
<feature type="compositionally biased region" description="Low complexity" evidence="1">
    <location>
        <begin position="844"/>
        <end position="856"/>
    </location>
</feature>
<feature type="compositionally biased region" description="Low complexity" evidence="1">
    <location>
        <begin position="808"/>
        <end position="817"/>
    </location>
</feature>
<feature type="compositionally biased region" description="Polar residues" evidence="1">
    <location>
        <begin position="660"/>
        <end position="693"/>
    </location>
</feature>
<feature type="compositionally biased region" description="Low complexity" evidence="1">
    <location>
        <begin position="925"/>
        <end position="937"/>
    </location>
</feature>
<dbReference type="InterPro" id="IPR013889">
    <property type="entry name" value="Karyogamy_KAR9"/>
</dbReference>
<dbReference type="GO" id="GO:0043332">
    <property type="term" value="C:mating projection tip"/>
    <property type="evidence" value="ECO:0007669"/>
    <property type="project" value="TreeGrafter"/>
</dbReference>
<comment type="caution">
    <text evidence="2">The sequence shown here is derived from an EMBL/GenBank/DDBJ whole genome shotgun (WGS) entry which is preliminary data.</text>
</comment>
<proteinExistence type="predicted"/>
<feature type="compositionally biased region" description="Low complexity" evidence="1">
    <location>
        <begin position="17"/>
        <end position="38"/>
    </location>
</feature>
<dbReference type="Proteomes" id="UP000246991">
    <property type="component" value="Unassembled WGS sequence"/>
</dbReference>
<feature type="compositionally biased region" description="Basic and acidic residues" evidence="1">
    <location>
        <begin position="834"/>
        <end position="843"/>
    </location>
</feature>
<name>A0A317SJT4_9PEZI</name>
<dbReference type="GO" id="GO:0051293">
    <property type="term" value="P:establishment of spindle localization"/>
    <property type="evidence" value="ECO:0007669"/>
    <property type="project" value="TreeGrafter"/>
</dbReference>
<evidence type="ECO:0000313" key="3">
    <source>
        <dbReference type="Proteomes" id="UP000246991"/>
    </source>
</evidence>
<dbReference type="PANTHER" id="PTHR37271:SF1">
    <property type="entry name" value="KARYOGAMY PROTEIN KAR9"/>
    <property type="match status" value="1"/>
</dbReference>
<accession>A0A317SJT4</accession>
<feature type="region of interest" description="Disordered" evidence="1">
    <location>
        <begin position="1"/>
        <end position="125"/>
    </location>
</feature>
<dbReference type="GO" id="GO:0030473">
    <property type="term" value="P:nuclear migration along microtubule"/>
    <property type="evidence" value="ECO:0007669"/>
    <property type="project" value="TreeGrafter"/>
</dbReference>
<gene>
    <name evidence="2" type="ORF">C7212DRAFT_284132</name>
</gene>
<dbReference type="STRING" id="42249.A0A317SJT4"/>
<feature type="compositionally biased region" description="Polar residues" evidence="1">
    <location>
        <begin position="719"/>
        <end position="729"/>
    </location>
</feature>
<dbReference type="GO" id="GO:0005816">
    <property type="term" value="C:spindle pole body"/>
    <property type="evidence" value="ECO:0007669"/>
    <property type="project" value="TreeGrafter"/>
</dbReference>
<sequence length="948" mass="102687">MSKDRLSPSPSPHRKFSNASSNGSVSAAATAITNSTAAPKLSKELPPTPVEDDEDDEEFRTVKGDGASKTGDNDDDGSSSDGEGAHNFSSALQSPNNHDGTFNHASIMMTSSPPGSTRPDTSYSTWTEDPRNAAHFLDDTTLETQPEAQTETRHNNNNNSPYIASSTSLQRRASVFSLSRVSFSAQLSRLTSLSLPLSADISSRIRKLPTAREACNALISAGDQISRWIDTAKKVLRGLDAEDDVEWAAQGRESLNEVDAAIGRFSGLVNVYVELIDELQNREDSDEVEKVLVEILKSMEEVMDGWNEVKVILKGVKDQVETAMEWTELWTMILQDIQAELDACQTIVFEEEEKRHRSMMEDTGAVDLDALETIIEETPISALPKVTRSGGEEESSLLGLLARMQPLRVSLDFLPMRLQSFQARAEGIFPSACEDLAGRQNALEKKWKKLDGDVEGLKKELGEDKWVALFRNAGVQTANMMSSVERSLKKLRDAVTIWEESEGRIDSDLALKIQNYEAKKVHYGSAIERALGLITKGVRDRITVNGEIIRLDAAMRTRWKTLEDGMADMEQDLNDLGLNVQTLRDSFSSVTSLEVRSYGGSGIITPGSSPASSVVMATSPGGIERKRSPPSAAKSLSGAVNTRPGPQPRASSIPKKSQYARLSSTGSVVGASVRSSLSPITTGMFRVSSTPGAYQTPPAARRSSSASSSSSKPADNRPRWNSSTNTNDSPFGHNFKPLNLTTPSPYRKNSPNTNRITSPTLPLPTSPGASRIPGPSPLTSTSLPGSPLLPGARKSSGGVFLKSPSPAPRLAPAAGGRQHPELRRQASMSHLRHQSRDQTRHSSQESVTSSTVSHSTYVEEKGREREERQDLRDKENAKRSASGRPASAMANARSNRMSMLPRPTTPGSGAGAGKRNSMPPGTTFAQQQQQAAAAAAAKADNRPRWRLK</sequence>
<feature type="compositionally biased region" description="Basic and acidic residues" evidence="1">
    <location>
        <begin position="857"/>
        <end position="878"/>
    </location>
</feature>
<feature type="compositionally biased region" description="Polar residues" evidence="1">
    <location>
        <begin position="87"/>
        <end position="125"/>
    </location>
</feature>
<feature type="compositionally biased region" description="Polar residues" evidence="1">
    <location>
        <begin position="739"/>
        <end position="756"/>
    </location>
</feature>
<evidence type="ECO:0000313" key="2">
    <source>
        <dbReference type="EMBL" id="PWW73746.1"/>
    </source>
</evidence>
<feature type="region of interest" description="Disordered" evidence="1">
    <location>
        <begin position="608"/>
        <end position="948"/>
    </location>
</feature>